<feature type="compositionally biased region" description="Basic and acidic residues" evidence="1">
    <location>
        <begin position="550"/>
        <end position="559"/>
    </location>
</feature>
<evidence type="ECO:0000313" key="2">
    <source>
        <dbReference type="EMBL" id="ROT35415.1"/>
    </source>
</evidence>
<feature type="region of interest" description="Disordered" evidence="1">
    <location>
        <begin position="620"/>
        <end position="643"/>
    </location>
</feature>
<feature type="region of interest" description="Disordered" evidence="1">
    <location>
        <begin position="549"/>
        <end position="569"/>
    </location>
</feature>
<dbReference type="OrthoDB" id="4485682at2759"/>
<dbReference type="Proteomes" id="UP000272025">
    <property type="component" value="Unassembled WGS sequence"/>
</dbReference>
<dbReference type="PANTHER" id="PTHR37535">
    <property type="entry name" value="FLUG DOMAIN PROTEIN"/>
    <property type="match status" value="1"/>
</dbReference>
<reference evidence="2 3" key="1">
    <citation type="journal article" date="2018" name="Mol. Ecol.">
        <title>The obligate alkalophilic soda-lake fungus Sodiomyces alkalinus has shifted to a protein diet.</title>
        <authorList>
            <person name="Grum-Grzhimaylo A.A."/>
            <person name="Falkoski D.L."/>
            <person name="van den Heuvel J."/>
            <person name="Valero-Jimenez C.A."/>
            <person name="Min B."/>
            <person name="Choi I.G."/>
            <person name="Lipzen A."/>
            <person name="Daum C.G."/>
            <person name="Aanen D.K."/>
            <person name="Tsang A."/>
            <person name="Henrissat B."/>
            <person name="Bilanenko E.N."/>
            <person name="de Vries R.P."/>
            <person name="van Kan J.A.L."/>
            <person name="Grigoriev I.V."/>
            <person name="Debets A.J.M."/>
        </authorList>
    </citation>
    <scope>NUCLEOTIDE SEQUENCE [LARGE SCALE GENOMIC DNA]</scope>
    <source>
        <strain evidence="2 3">F11</strain>
    </source>
</reference>
<dbReference type="PANTHER" id="PTHR37535:SF3">
    <property type="entry name" value="FLUG DOMAIN-CONTAINING PROTEIN"/>
    <property type="match status" value="1"/>
</dbReference>
<evidence type="ECO:0000256" key="1">
    <source>
        <dbReference type="SAM" id="MobiDB-lite"/>
    </source>
</evidence>
<evidence type="ECO:0008006" key="4">
    <source>
        <dbReference type="Google" id="ProtNLM"/>
    </source>
</evidence>
<protein>
    <recommendedName>
        <fullName evidence="4">FluG domain-containing protein</fullName>
    </recommendedName>
</protein>
<dbReference type="Pfam" id="PF11917">
    <property type="entry name" value="DUF3435"/>
    <property type="match status" value="1"/>
</dbReference>
<gene>
    <name evidence="2" type="ORF">SODALDRAFT_353116</name>
</gene>
<dbReference type="AlphaFoldDB" id="A0A3N2PLK6"/>
<feature type="compositionally biased region" description="Acidic residues" evidence="1">
    <location>
        <begin position="560"/>
        <end position="569"/>
    </location>
</feature>
<sequence length="731" mass="84526">MPYDAGANGALDNHVDFLAQIAQESQGKRQKRPAPLSAEEHAENRKRLERATFVKPVYADETQINVAGLLKKWQRYCRENNVGDWEATLKTLRRATIMDFFLFVRSNYTIKSWGTSHVYIRQFQQLYTSVTGRFLDRNDAKEVYKYHRQVLIPRFDLRAPNIDGKPVVSAPDLQVLLAFNIAYDTKIFPSERHRIQLACCYKMMSYTGARPAELVHNERAKPKNKVFKTLFGSKIVSLDATDHGKIEDEAGDDTDDESKTDDAAAECRRLDELLSSETKGRGRPKALCYEDIRLMIVRHPVTGKAIPAMAIKFVHHKGSDNKPKPTIFYFTPTKKLVFCLVSDIIALALHDRAFDAPSLTSAGRVLGTKISASMSCIPLRWKKSMLKIPILRRFGCNGVLSHDEPMPYAKLRDDMGQQSEDAGFEIRWTPRFCRRGAANAANVRHISRCDLNQMVDFDMQNTFLQEETETRLYKLFAHVSLTRDPRAKRDMVPAKVWANLPPEPEIEKLHERRAALKRGQYRIQGRAEEQEIRMLTEQIRLNRKSMRTTLRSDTETRGELEEEEYEEPQIELDIPERARLAEIWCHQPEHWTDNEIARHRIEQIDQMVLLCDKRETRRRGRQRRQLNLSTKRDSPSISPAPEADPFPLLMDAGQCPDCIGDGRLSKEERTFRFCRPAIRNEHFDDQHLKARELAQRRGEAIRCEHPKCVDVKLHSLDHFRNHVRTVHNVAL</sequence>
<keyword evidence="3" id="KW-1185">Reference proteome</keyword>
<dbReference type="GeneID" id="39582107"/>
<evidence type="ECO:0000313" key="3">
    <source>
        <dbReference type="Proteomes" id="UP000272025"/>
    </source>
</evidence>
<organism evidence="2 3">
    <name type="scientific">Sodiomyces alkalinus (strain CBS 110278 / VKM F-3762 / F11)</name>
    <name type="common">Alkaliphilic filamentous fungus</name>
    <dbReference type="NCBI Taxonomy" id="1314773"/>
    <lineage>
        <taxon>Eukaryota</taxon>
        <taxon>Fungi</taxon>
        <taxon>Dikarya</taxon>
        <taxon>Ascomycota</taxon>
        <taxon>Pezizomycotina</taxon>
        <taxon>Sordariomycetes</taxon>
        <taxon>Hypocreomycetidae</taxon>
        <taxon>Glomerellales</taxon>
        <taxon>Plectosphaerellaceae</taxon>
        <taxon>Sodiomyces</taxon>
    </lineage>
</organism>
<dbReference type="STRING" id="1314773.A0A3N2PLK6"/>
<proteinExistence type="predicted"/>
<accession>A0A3N2PLK6</accession>
<feature type="region of interest" description="Disordered" evidence="1">
    <location>
        <begin position="24"/>
        <end position="44"/>
    </location>
</feature>
<dbReference type="EMBL" id="ML119061">
    <property type="protein sequence ID" value="ROT35415.1"/>
    <property type="molecule type" value="Genomic_DNA"/>
</dbReference>
<name>A0A3N2PLK6_SODAK</name>
<dbReference type="InterPro" id="IPR021842">
    <property type="entry name" value="DUF3435"/>
</dbReference>
<dbReference type="RefSeq" id="XP_028463221.1">
    <property type="nucleotide sequence ID" value="XM_028613629.1"/>
</dbReference>